<feature type="region of interest" description="Disordered" evidence="6">
    <location>
        <begin position="738"/>
        <end position="805"/>
    </location>
</feature>
<feature type="region of interest" description="Disordered" evidence="6">
    <location>
        <begin position="1399"/>
        <end position="1486"/>
    </location>
</feature>
<evidence type="ECO:0000256" key="1">
    <source>
        <dbReference type="ARBA" id="ARBA00022741"/>
    </source>
</evidence>
<keyword evidence="3 9" id="KW-0347">Helicase</keyword>
<accession>A0A0F7V9E6</accession>
<dbReference type="Gene3D" id="2.40.30.300">
    <property type="match status" value="1"/>
</dbReference>
<gene>
    <name evidence="9" type="ORF">BN1205_101880</name>
</gene>
<keyword evidence="1" id="KW-0547">Nucleotide-binding</keyword>
<dbReference type="InterPro" id="IPR027417">
    <property type="entry name" value="P-loop_NTPase"/>
</dbReference>
<evidence type="ECO:0000259" key="8">
    <source>
        <dbReference type="SMART" id="SM00490"/>
    </source>
</evidence>
<dbReference type="PANTHER" id="PTHR12131">
    <property type="entry name" value="ATP-DEPENDENT RNA AND DNA HELICASE"/>
    <property type="match status" value="1"/>
</dbReference>
<feature type="region of interest" description="Disordered" evidence="6">
    <location>
        <begin position="216"/>
        <end position="237"/>
    </location>
</feature>
<feature type="region of interest" description="Disordered" evidence="6">
    <location>
        <begin position="613"/>
        <end position="679"/>
    </location>
</feature>
<keyword evidence="5" id="KW-0175">Coiled coil</keyword>
<evidence type="ECO:0000256" key="4">
    <source>
        <dbReference type="ARBA" id="ARBA00022840"/>
    </source>
</evidence>
<protein>
    <submittedName>
        <fullName evidence="9">Helicase, putative</fullName>
    </submittedName>
</protein>
<evidence type="ECO:0000256" key="6">
    <source>
        <dbReference type="SAM" id="MobiDB-lite"/>
    </source>
</evidence>
<evidence type="ECO:0000256" key="3">
    <source>
        <dbReference type="ARBA" id="ARBA00022806"/>
    </source>
</evidence>
<organism evidence="9">
    <name type="scientific">Toxoplasma gondii (strain ATCC 50861 / VEG)</name>
    <dbReference type="NCBI Taxonomy" id="432359"/>
    <lineage>
        <taxon>Eukaryota</taxon>
        <taxon>Sar</taxon>
        <taxon>Alveolata</taxon>
        <taxon>Apicomplexa</taxon>
        <taxon>Conoidasida</taxon>
        <taxon>Coccidia</taxon>
        <taxon>Eucoccidiorida</taxon>
        <taxon>Eimeriorina</taxon>
        <taxon>Sarcocystidae</taxon>
        <taxon>Toxoplasma</taxon>
    </lineage>
</organism>
<feature type="compositionally biased region" description="Basic and acidic residues" evidence="6">
    <location>
        <begin position="781"/>
        <end position="792"/>
    </location>
</feature>
<feature type="domain" description="Helicase C-terminal" evidence="8">
    <location>
        <begin position="390"/>
        <end position="553"/>
    </location>
</feature>
<evidence type="ECO:0000256" key="7">
    <source>
        <dbReference type="SAM" id="Phobius"/>
    </source>
</evidence>
<dbReference type="GO" id="GO:0005524">
    <property type="term" value="F:ATP binding"/>
    <property type="evidence" value="ECO:0007669"/>
    <property type="project" value="UniProtKB-KW"/>
</dbReference>
<feature type="coiled-coil region" evidence="5">
    <location>
        <begin position="1253"/>
        <end position="1280"/>
    </location>
</feature>
<feature type="compositionally biased region" description="Basic and acidic residues" evidence="6">
    <location>
        <begin position="657"/>
        <end position="679"/>
    </location>
</feature>
<evidence type="ECO:0000256" key="2">
    <source>
        <dbReference type="ARBA" id="ARBA00022801"/>
    </source>
</evidence>
<name>A0A0F7V9E6_TOXGV</name>
<dbReference type="SUPFAM" id="SSF52540">
    <property type="entry name" value="P-loop containing nucleoside triphosphate hydrolases"/>
    <property type="match status" value="1"/>
</dbReference>
<keyword evidence="7" id="KW-1133">Transmembrane helix</keyword>
<feature type="region of interest" description="Disordered" evidence="6">
    <location>
        <begin position="1172"/>
        <end position="1219"/>
    </location>
</feature>
<keyword evidence="7" id="KW-0472">Membrane</keyword>
<feature type="compositionally biased region" description="Basic and acidic residues" evidence="6">
    <location>
        <begin position="757"/>
        <end position="770"/>
    </location>
</feature>
<feature type="region of interest" description="Disordered" evidence="6">
    <location>
        <begin position="80"/>
        <end position="123"/>
    </location>
</feature>
<sequence>MRSPTRRVGLRLRSHICREEPRGESCRLPDAPPGFFFFFFFVFFFFVFFVFFFVVVSRCLCVACTVCTVSVSGQGAEQSEIPRADGDVSRGRDSWPLDGRRDKEHARQATHRDRHDGNHSQPSPETVWELLLLLRQAQGNISGVSSLQFVFLSASLEQPTSFASWFSLTFRQPLHLIGTKRRVVPLDFFALFDSSGEAPPTLWPLSVHSNSETRRAPACVGSEEDAVTNRDGGKTNESLCRTEEGEERTRLGAFDWYAYSRGAEEAARGRTSREKLRDEVAPFPQTSYHTVVQAVRACIDRSLLPALVFCFSRRQCLAIAERLLPLIGILTPLIARHQLGCMYTAAEAGVSGWPRRGSLLGTFREEEDAESFIPPEGEEELRRRENADAQRQLETLKPLFLRGIGVHHAGLLPPVKELVEKAFERGLLRVTVCTETFSVGVNLPAKAVIFSSLFKPVDSTAAEGSRRLGIARPASSSCLASEESLLLEDAWFCASPKETEGEEAPWMRRDWGAGDRRSLWGGDGETGDRGDIAWRLLSRAEFEQMAGRAGRRGVDQKGTVILLLPSPAPPPASIETLFFSPTASLSSCGLPTESLHSQLNISFQTLLLLLSRNNPERTTDEEEEKTEEREEKEEHERKQGIEEETGEQNREEEEADGEQRNAEERVSRVRHEEANEEFARRRRNFKKARPFSCGRVVNDLLLSSFRFFSISMNLPFVQRETELQKRWLRALPSAFSLRPGRAKGDRESAGRRARRGDRRDTEGEETDRGSDAYSGDEGGENVERNKERRTGDTESPNISASSSSLARWKKQAARCMRLVEKYRHYRWKLHRSLQAAFSDSYLAYLHPGAVVLLVETVDARPFERRRRFRGEREDKASPLQFPTSQWASASEEDAHGGASLALLRDAPARIALLSQGSVSGSSLSEGSPQGVPLSSPLSFGGQKERRGAAAYLSCFTEKAEARRRCWGWGLILGVTPLKKSSAGSDRHPQGKKQRTQVFLDCLVACVFTRRLGSTKFPLTPQPFRPRAASACKEGGGDEEGDRQERWIRRLVPELVPGETKQMAEEEVERCTEWVVAAAEEATKLWAERLGRRDLERKKRRREKKREEEREEKRADEAVELAVFPFSTECVQAISQVHVNLRSHPTLDLRKEEDRVALFVSMAEALRTACSSSSSSSASAWSSSPFTSSASQGTAAEAGEERADSRGREENGRGRTQERRKREECGCGVLGLHEGETGVPFIPLLETARTDACVHLLHRKLRSAKEKLEQATRAAFRKQEKHPSQQEKFCEFVFLSSRVLPRLERLRALAPTADFERVRSMEAALLSLNFLRVQENFSRRTLFRTKGSASPFLHTTRKGLLAGYLFFFEERSLVTAEILDCMHRRLSSRLLADGRELSSLSRSRGDAFGPGRPCSSRKGGDARLGEEGEEEGEKERRSERRSAETEPERTTEGLAGVSPEGTGGGRARGTWAEFQKPEREEEKEEAKGTSFFLPDCVDEALLLTLFAGLCGDGRERVAVVDESDSWKAERSACGELRGAEKKNALNAAVPIVAALRRQRAGRSVVEKVAFVDRQAMRDVYRWTKRQAVGEKEGGADLAHPISFTLRRLASALQEIQAALLHAYGRDPAAEMLSQLLRNLLLLLGKQGPNNYILPT</sequence>
<dbReference type="GO" id="GO:0004386">
    <property type="term" value="F:helicase activity"/>
    <property type="evidence" value="ECO:0007669"/>
    <property type="project" value="UniProtKB-KW"/>
</dbReference>
<feature type="compositionally biased region" description="Basic and acidic residues" evidence="6">
    <location>
        <begin position="626"/>
        <end position="641"/>
    </location>
</feature>
<feature type="compositionally biased region" description="Acidic residues" evidence="6">
    <location>
        <begin position="642"/>
        <end position="656"/>
    </location>
</feature>
<reference evidence="9" key="1">
    <citation type="journal article" date="2015" name="PLoS ONE">
        <title>Comprehensive Evaluation of Toxoplasma gondii VEG and Neospora caninum LIV Genomes with Tachyzoite Stage Transcriptome and Proteome Defines Novel Transcript Features.</title>
        <authorList>
            <person name="Ramaprasad A."/>
            <person name="Mourier T."/>
            <person name="Naeem R."/>
            <person name="Malas T.B."/>
            <person name="Moussa E."/>
            <person name="Panigrahi A."/>
            <person name="Vermont S.J."/>
            <person name="Otto T.D."/>
            <person name="Wastling J."/>
            <person name="Pain A."/>
        </authorList>
    </citation>
    <scope>NUCLEOTIDE SEQUENCE</scope>
    <source>
        <strain evidence="9">VEG</strain>
    </source>
</reference>
<dbReference type="InterPro" id="IPR050699">
    <property type="entry name" value="RNA-DNA_Helicase"/>
</dbReference>
<feature type="region of interest" description="Disordered" evidence="6">
    <location>
        <begin position="868"/>
        <end position="888"/>
    </location>
</feature>
<dbReference type="GO" id="GO:0016787">
    <property type="term" value="F:hydrolase activity"/>
    <property type="evidence" value="ECO:0007669"/>
    <property type="project" value="UniProtKB-KW"/>
</dbReference>
<dbReference type="SMART" id="SM00490">
    <property type="entry name" value="HELICc"/>
    <property type="match status" value="1"/>
</dbReference>
<feature type="transmembrane region" description="Helical" evidence="7">
    <location>
        <begin position="35"/>
        <end position="56"/>
    </location>
</feature>
<feature type="region of interest" description="Disordered" evidence="6">
    <location>
        <begin position="1096"/>
        <end position="1115"/>
    </location>
</feature>
<dbReference type="InterPro" id="IPR001650">
    <property type="entry name" value="Helicase_C-like"/>
</dbReference>
<feature type="compositionally biased region" description="Basic and acidic residues" evidence="6">
    <location>
        <begin position="1432"/>
        <end position="1450"/>
    </location>
</feature>
<keyword evidence="4" id="KW-0067">ATP-binding</keyword>
<feature type="compositionally biased region" description="Basic and acidic residues" evidence="6">
    <location>
        <begin position="1104"/>
        <end position="1115"/>
    </location>
</feature>
<keyword evidence="2" id="KW-0378">Hydrolase</keyword>
<dbReference type="EMBL" id="LN714501">
    <property type="protein sequence ID" value="CEL77854.1"/>
    <property type="molecule type" value="Genomic_DNA"/>
</dbReference>
<keyword evidence="7" id="KW-0812">Transmembrane</keyword>
<evidence type="ECO:0000256" key="5">
    <source>
        <dbReference type="SAM" id="Coils"/>
    </source>
</evidence>
<dbReference type="PANTHER" id="PTHR12131:SF1">
    <property type="entry name" value="ATP-DEPENDENT RNA HELICASE SUPV3L1, MITOCHONDRIAL-RELATED"/>
    <property type="match status" value="1"/>
</dbReference>
<feature type="compositionally biased region" description="Basic and acidic residues" evidence="6">
    <location>
        <begin position="1198"/>
        <end position="1219"/>
    </location>
</feature>
<feature type="compositionally biased region" description="Basic and acidic residues" evidence="6">
    <location>
        <begin position="1474"/>
        <end position="1486"/>
    </location>
</feature>
<evidence type="ECO:0000313" key="9">
    <source>
        <dbReference type="EMBL" id="CEL77854.1"/>
    </source>
</evidence>
<feature type="compositionally biased region" description="Basic and acidic residues" evidence="6">
    <location>
        <begin position="80"/>
        <end position="118"/>
    </location>
</feature>
<dbReference type="Gene3D" id="3.40.50.300">
    <property type="entry name" value="P-loop containing nucleotide triphosphate hydrolases"/>
    <property type="match status" value="1"/>
</dbReference>
<proteinExistence type="predicted"/>
<feature type="compositionally biased region" description="Low complexity" evidence="6">
    <location>
        <begin position="1172"/>
        <end position="1190"/>
    </location>
</feature>
<feature type="compositionally biased region" description="Basic and acidic residues" evidence="6">
    <location>
        <begin position="227"/>
        <end position="237"/>
    </location>
</feature>